<evidence type="ECO:0000256" key="1">
    <source>
        <dbReference type="SAM" id="SignalP"/>
    </source>
</evidence>
<feature type="domain" description="F5/8 type C" evidence="2">
    <location>
        <begin position="817"/>
        <end position="977"/>
    </location>
</feature>
<dbReference type="NCBIfam" id="TIGR04131">
    <property type="entry name" value="Bac_Flav_CTERM"/>
    <property type="match status" value="1"/>
</dbReference>
<dbReference type="InterPro" id="IPR008979">
    <property type="entry name" value="Galactose-bd-like_sf"/>
</dbReference>
<dbReference type="SUPFAM" id="SSF110296">
    <property type="entry name" value="Oligoxyloglucan reducing end-specific cellobiohydrolase"/>
    <property type="match status" value="2"/>
</dbReference>
<dbReference type="Pfam" id="PF13585">
    <property type="entry name" value="CHU_C"/>
    <property type="match status" value="1"/>
</dbReference>
<evidence type="ECO:0000313" key="4">
    <source>
        <dbReference type="Proteomes" id="UP000236893"/>
    </source>
</evidence>
<dbReference type="Pfam" id="PF17957">
    <property type="entry name" value="Big_7"/>
    <property type="match status" value="2"/>
</dbReference>
<dbReference type="InterPro" id="IPR000421">
    <property type="entry name" value="FA58C"/>
</dbReference>
<keyword evidence="4" id="KW-1185">Reference proteome</keyword>
<dbReference type="Gene3D" id="3.30.160.710">
    <property type="match status" value="3"/>
</dbReference>
<dbReference type="Pfam" id="PF18676">
    <property type="entry name" value="MBG_2"/>
    <property type="match status" value="3"/>
</dbReference>
<dbReference type="Pfam" id="PF00754">
    <property type="entry name" value="F5_F8_type_C"/>
    <property type="match status" value="1"/>
</dbReference>
<sequence>MKKIYFFCILLLSIFLAFSAKTYAQNYTWRNVGPQAFPIDAAQAIAGQGRVTHFKFDPVNHNRIYAICGLSAWVSDNKGDNWKTLGTDKMPYLLTSSSICIDYTDNNTLYLGTGEPCYYGGGNGVWKSTDGGATFQPSNTGMTGGCVREILMDPTDHNTVVAATMDGIFRTTDAGATWTKIVNDKFVDMRFAPEPGSTTLYAVTYNNGIFYKSTDMGLNWTSQTINTIPNTNNTARVAVSDADPNVVYVSYFGSNSGAINVPSASSYGGVIYMSKDRGATFTLKKGDNQPNLVGYARNAAGQGLYNFDLVADPNNAKTLYLCGHLIWKSTDEGVNWVQAYQTTWQKTIHTDMHWLRFNPYNSSEMYCATDGGFYLSKDNAVTWTPKTQGMANTQFASIANSPISKHLIAGGTQDNGELFYYNGVWTSSYPGDQNSVYYHDNFSDFVYLVAPGTSSAPVNASKKDYKRWPNSSFVWDIGVDPNTMGPTRTNSDKLAFSKFQANQAFWSYREVWRSNNIDAGPTPNNTSLPKPTWTKIYSKVPMTMAMAQSPADINTLFVLGEDKKIYRSYNVNAATPSFSAGVSAPQPSGNASTGALAVFKNGVMYMASNGYAYRTTDDGTTWTAIGSGPVTTRLNSENIENMVADTTRQDIEAIYAQTGRAVYYKDNTMTDWALYSDGLPSLVALKGFDIFYDQDNKENSLLRLGTYGRGAWECYLVNSTPDQTNSPPVVNISSMVDGESLYANQSIKLTSKATDLDGHIVNVEYFNNGKSIGKASQLPYEVPFTVPNLSGEQLTITAVATDDKGLQGVSTPVKVTLTEPLCGSGSSSFIAPQTKLKVHSFDNELFFSGIHTAPRVIDNNKTLAWNTNYPIVPTQPGPYPPFPHWIALDLGADYSVNQFMATWANAGDGRVKDYEFYVSMDPNDWGQPVAKGSFENTADDKLVTFADKKGRYVKFVGLSGQTDVPQIALGELYVGGCPFNEPPVVSISSPSDNQKFGQSTGATIEASATDANGSVVKVEWFEGTTKLGESLTSPYTYTFNSTVPGAYKLRAVATDNLGAKAAAYVSVTIFDDILPVINTVAGALDATLQCSDATGLTAASAMVPVSTDNVTVNPELHVVSDNTVRANDAEFVRTRVWNFTDEAGNVSDNYTQVIKVIDDTFPVLTGTAQFNHSFTGSTYTVPSVTVTDNCGINTLTYEITGATTRSGAGVNASGQFNEGESNIIWTALDHAGNASTFKTFVVIGAQPGQSIIFPALTAKTYGDASFDLTGTATSNLSLTYSSSDPSVASINNNTVTIHKAGTVTITARQDGDELYKAATPVSRTLTVGKANLTASADNLSKTYGDVNPDLTVSYSGFVNGDNVSSLTSAATVSTNATTTSAAGNYAVIASGAASSNYTFVYQDGTLMVNKAKLTVIADNKSKTYGAANPALTISYSGFVNGENVSSLTSAATVSTNASAASAAGTYAITASGAASSNYSLVYQEGTLTINKTVLMVNANNQQMCQGNSLPALTISYSGFMNGENPANLQTAPSINTTASATSVPGTYSLTPAGGVSNNYIFNYVNGTLTINGNPQLSISSNRFQRIYKGDIVELKAEGSATKYEWDEAAGILSGRNSAVLTVRPMQTTTFMVRAYNASGCYVEQLYNIEVLDEFKIQDVSNVLTPNGDGKNDKWMVRNIELYPNNMVKIIDKSGRLIYTKKGYLNEWDGTFNGSRLQEGTYYYVIDLGNGMEPVKGFISIVRN</sequence>
<reference evidence="3 4" key="1">
    <citation type="submission" date="2018-01" db="EMBL/GenBank/DDBJ databases">
        <authorList>
            <person name="Gaut B.S."/>
            <person name="Morton B.R."/>
            <person name="Clegg M.T."/>
            <person name="Duvall M.R."/>
        </authorList>
    </citation>
    <scope>NUCLEOTIDE SEQUENCE [LARGE SCALE GENOMIC DNA]</scope>
    <source>
        <strain evidence="3 4">HR-AV</strain>
    </source>
</reference>
<evidence type="ECO:0000313" key="3">
    <source>
        <dbReference type="EMBL" id="POY36223.1"/>
    </source>
</evidence>
<dbReference type="InterPro" id="IPR041286">
    <property type="entry name" value="MBG_2"/>
</dbReference>
<dbReference type="Gene3D" id="2.130.10.10">
    <property type="entry name" value="YVTN repeat-like/Quinoprotein amine dehydrogenase"/>
    <property type="match status" value="3"/>
</dbReference>
<keyword evidence="1" id="KW-0732">Signal</keyword>
<comment type="caution">
    <text evidence="3">The sequence shown here is derived from an EMBL/GenBank/DDBJ whole genome shotgun (WGS) entry which is preliminary data.</text>
</comment>
<dbReference type="SUPFAM" id="SSF49373">
    <property type="entry name" value="Invasin/intimin cell-adhesion fragments"/>
    <property type="match status" value="1"/>
</dbReference>
<feature type="signal peptide" evidence="1">
    <location>
        <begin position="1"/>
        <end position="24"/>
    </location>
</feature>
<dbReference type="Proteomes" id="UP000236893">
    <property type="component" value="Unassembled WGS sequence"/>
</dbReference>
<evidence type="ECO:0000259" key="2">
    <source>
        <dbReference type="PROSITE" id="PS50022"/>
    </source>
</evidence>
<dbReference type="InterPro" id="IPR013783">
    <property type="entry name" value="Ig-like_fold"/>
</dbReference>
<dbReference type="RefSeq" id="WP_103789141.1">
    <property type="nucleotide sequence ID" value="NZ_PQVF01000007.1"/>
</dbReference>
<dbReference type="Gene3D" id="2.60.40.10">
    <property type="entry name" value="Immunoglobulins"/>
    <property type="match status" value="2"/>
</dbReference>
<dbReference type="InterPro" id="IPR008964">
    <property type="entry name" value="Invasin/intimin_cell_adhesion"/>
</dbReference>
<dbReference type="CDD" id="cd15482">
    <property type="entry name" value="Sialidase_non-viral"/>
    <property type="match status" value="1"/>
</dbReference>
<organism evidence="3 4">
    <name type="scientific">Solitalea longa</name>
    <dbReference type="NCBI Taxonomy" id="2079460"/>
    <lineage>
        <taxon>Bacteria</taxon>
        <taxon>Pseudomonadati</taxon>
        <taxon>Bacteroidota</taxon>
        <taxon>Sphingobacteriia</taxon>
        <taxon>Sphingobacteriales</taxon>
        <taxon>Sphingobacteriaceae</taxon>
        <taxon>Solitalea</taxon>
    </lineage>
</organism>
<gene>
    <name evidence="3" type="ORF">C3K47_10725</name>
</gene>
<dbReference type="SUPFAM" id="SSF49785">
    <property type="entry name" value="Galactose-binding domain-like"/>
    <property type="match status" value="1"/>
</dbReference>
<dbReference type="EMBL" id="PQVF01000007">
    <property type="protein sequence ID" value="POY36223.1"/>
    <property type="molecule type" value="Genomic_DNA"/>
</dbReference>
<protein>
    <recommendedName>
        <fullName evidence="2">F5/8 type C domain-containing protein</fullName>
    </recommendedName>
</protein>
<name>A0A2S5A293_9SPHI</name>
<feature type="chain" id="PRO_5015510597" description="F5/8 type C domain-containing protein" evidence="1">
    <location>
        <begin position="25"/>
        <end position="1743"/>
    </location>
</feature>
<proteinExistence type="predicted"/>
<dbReference type="PROSITE" id="PS50022">
    <property type="entry name" value="FA58C_3"/>
    <property type="match status" value="1"/>
</dbReference>
<dbReference type="InterPro" id="IPR015943">
    <property type="entry name" value="WD40/YVTN_repeat-like_dom_sf"/>
</dbReference>
<dbReference type="Gene3D" id="2.60.40.1080">
    <property type="match status" value="1"/>
</dbReference>
<accession>A0A2S5A293</accession>
<dbReference type="OrthoDB" id="355609at2"/>
<dbReference type="InterPro" id="IPR026341">
    <property type="entry name" value="T9SS_type_B"/>
</dbReference>
<dbReference type="Gene3D" id="2.60.120.260">
    <property type="entry name" value="Galactose-binding domain-like"/>
    <property type="match status" value="1"/>
</dbReference>